<proteinExistence type="predicted"/>
<evidence type="ECO:0000313" key="2">
    <source>
        <dbReference type="Proteomes" id="UP000002748"/>
    </source>
</evidence>
<dbReference type="EMBL" id="ALBS01000210">
    <property type="protein sequence ID" value="EJT48250.1"/>
    <property type="molecule type" value="Genomic_DNA"/>
</dbReference>
<sequence length="181" mass="19450">MVGVPVALWVSALLIAYTVTALDFIFNRTIFPINPGLSFSSKYASYVSSADSLSPQDPSNWALEFDLRDAPLNNDSWVMPSQTGGVTYVVNGTGMNMFMTGLVRAGPALPQVSCLTGGGVWSGGDSLPAEVHVTDHGNAAVSAEAGNENAFSQYRVTVEFDAPQRWRINNITNLYSIPLKE</sequence>
<dbReference type="HOGENOM" id="CLU_1490015_0_0_1"/>
<dbReference type="KEGG" id="tasa:A1Q1_02816"/>
<name>J4UBJ8_TRIAS</name>
<evidence type="ECO:0000313" key="1">
    <source>
        <dbReference type="EMBL" id="EJT48250.1"/>
    </source>
</evidence>
<accession>J4UBJ8</accession>
<organism evidence="1 2">
    <name type="scientific">Trichosporon asahii var. asahii (strain ATCC 90039 / CBS 2479 / JCM 2466 / KCTC 7840 / NBRC 103889/ NCYC 2677 / UAMH 7654)</name>
    <name type="common">Yeast</name>
    <dbReference type="NCBI Taxonomy" id="1186058"/>
    <lineage>
        <taxon>Eukaryota</taxon>
        <taxon>Fungi</taxon>
        <taxon>Dikarya</taxon>
        <taxon>Basidiomycota</taxon>
        <taxon>Agaricomycotina</taxon>
        <taxon>Tremellomycetes</taxon>
        <taxon>Trichosporonales</taxon>
        <taxon>Trichosporonaceae</taxon>
        <taxon>Trichosporon</taxon>
    </lineage>
</organism>
<comment type="caution">
    <text evidence="1">The sequence shown here is derived from an EMBL/GenBank/DDBJ whole genome shotgun (WGS) entry which is preliminary data.</text>
</comment>
<dbReference type="RefSeq" id="XP_014179520.1">
    <property type="nucleotide sequence ID" value="XM_014324045.1"/>
</dbReference>
<reference evidence="1 2" key="1">
    <citation type="journal article" date="2012" name="Eukaryot. Cell">
        <title>Draft genome sequence of CBS 2479, the standard type strain of Trichosporon asahii.</title>
        <authorList>
            <person name="Yang R.Y."/>
            <person name="Li H.T."/>
            <person name="Zhu H."/>
            <person name="Zhou G.P."/>
            <person name="Wang M."/>
            <person name="Wang L."/>
        </authorList>
    </citation>
    <scope>NUCLEOTIDE SEQUENCE [LARGE SCALE GENOMIC DNA]</scope>
    <source>
        <strain evidence="2">ATCC 90039 / CBS 2479 / JCM 2466 / KCTC 7840 / NCYC 2677 / UAMH 7654</strain>
    </source>
</reference>
<dbReference type="GeneID" id="25986329"/>
<dbReference type="VEuPathDB" id="FungiDB:A1Q1_02816"/>
<protein>
    <submittedName>
        <fullName evidence="1">Uncharacterized protein</fullName>
    </submittedName>
</protein>
<gene>
    <name evidence="1" type="ORF">A1Q1_02816</name>
</gene>
<dbReference type="AlphaFoldDB" id="J4UBJ8"/>
<dbReference type="Proteomes" id="UP000002748">
    <property type="component" value="Unassembled WGS sequence"/>
</dbReference>